<feature type="repeat" description="ANK" evidence="3">
    <location>
        <begin position="846"/>
        <end position="878"/>
    </location>
</feature>
<accession>A0A9W8TD84</accession>
<feature type="repeat" description="ANK" evidence="3">
    <location>
        <begin position="1203"/>
        <end position="1239"/>
    </location>
</feature>
<dbReference type="Gene3D" id="3.40.50.300">
    <property type="entry name" value="P-loop containing nucleotide triphosphate hydrolases"/>
    <property type="match status" value="1"/>
</dbReference>
<dbReference type="Proteomes" id="UP001140502">
    <property type="component" value="Unassembled WGS sequence"/>
</dbReference>
<dbReference type="PROSITE" id="PS50088">
    <property type="entry name" value="ANK_REPEAT"/>
    <property type="match status" value="8"/>
</dbReference>
<proteinExistence type="predicted"/>
<feature type="repeat" description="ANK" evidence="3">
    <location>
        <begin position="1101"/>
        <end position="1134"/>
    </location>
</feature>
<evidence type="ECO:0008006" key="8">
    <source>
        <dbReference type="Google" id="ProtNLM"/>
    </source>
</evidence>
<dbReference type="InterPro" id="IPR027417">
    <property type="entry name" value="P-loop_NTPase"/>
</dbReference>
<reference evidence="6" key="1">
    <citation type="submission" date="2022-10" db="EMBL/GenBank/DDBJ databases">
        <title>Tapping the CABI collections for fungal endophytes: first genome assemblies for Collariella, Neodidymelliopsis, Ascochyta clinopodiicola, Didymella pomorum, Didymosphaeria variabile, Neocosmospora piperis and Neocucurbitaria cava.</title>
        <authorList>
            <person name="Hill R."/>
        </authorList>
    </citation>
    <scope>NUCLEOTIDE SEQUENCE</scope>
    <source>
        <strain evidence="6">IMI 366586</strain>
    </source>
</reference>
<dbReference type="SUPFAM" id="SSF52540">
    <property type="entry name" value="P-loop containing nucleoside triphosphate hydrolases"/>
    <property type="match status" value="1"/>
</dbReference>
<evidence type="ECO:0000256" key="1">
    <source>
        <dbReference type="ARBA" id="ARBA00022737"/>
    </source>
</evidence>
<dbReference type="Pfam" id="PF06985">
    <property type="entry name" value="HET"/>
    <property type="match status" value="1"/>
</dbReference>
<protein>
    <recommendedName>
        <fullName evidence="8">Heterokaryon incompatibility domain-containing protein</fullName>
    </recommendedName>
</protein>
<feature type="repeat" description="ANK" evidence="3">
    <location>
        <begin position="1169"/>
        <end position="1202"/>
    </location>
</feature>
<dbReference type="Pfam" id="PF00023">
    <property type="entry name" value="Ank"/>
    <property type="match status" value="4"/>
</dbReference>
<dbReference type="SUPFAM" id="SSF48403">
    <property type="entry name" value="Ankyrin repeat"/>
    <property type="match status" value="2"/>
</dbReference>
<evidence type="ECO:0000256" key="2">
    <source>
        <dbReference type="ARBA" id="ARBA00023043"/>
    </source>
</evidence>
<dbReference type="OrthoDB" id="5428863at2759"/>
<dbReference type="InterPro" id="IPR036770">
    <property type="entry name" value="Ankyrin_rpt-contain_sf"/>
</dbReference>
<feature type="repeat" description="ANK" evidence="3">
    <location>
        <begin position="776"/>
        <end position="808"/>
    </location>
</feature>
<evidence type="ECO:0000259" key="5">
    <source>
        <dbReference type="Pfam" id="PF24883"/>
    </source>
</evidence>
<dbReference type="InterPro" id="IPR002110">
    <property type="entry name" value="Ankyrin_rpt"/>
</dbReference>
<dbReference type="EMBL" id="JAPEUR010000450">
    <property type="protein sequence ID" value="KAJ4309251.1"/>
    <property type="molecule type" value="Genomic_DNA"/>
</dbReference>
<feature type="repeat" description="ANK" evidence="3">
    <location>
        <begin position="1135"/>
        <end position="1160"/>
    </location>
</feature>
<keyword evidence="1" id="KW-0677">Repeat</keyword>
<sequence>MASSSSQGPEPGHAVYKRLLEWLIPVAYDHQQAEFAQRRHPGTLQWFLNSDTYQKWIHATSGLDLDGQTKDFRKLFCPGPAGAGKTILTSAVIQDLDCRFPRGSNPNVGIAYLYCVYNYREQQSTTNLLLVLLEQLLANRPCCQFPTRLPHYAHEKFSPIIPSPPSPVEVMESLEKVVAQYDRVFFVIDALDECAPDDRAGFLDEIFRLQTKSKVHIFATSDPDSNVERMFINTPSLEIQADQEDVRSYLETSMDQLGAFVQEDPGLREEIKDTIIKAAPGSFLAAVLQLKSLATMSSIEDLRTALVSVAKDSASAHFDALYEDTMRRIESQASDQAGLAKKALSYMTCARCPWTAAELCHALTVKVGEAKMDWDAMPSLQTIIAACSGMMVTVGSEEPDKHDEVSDMGNFHGLNEENYSDEVAMIRQIWPTTMRLDRIAVQLVHRTAHEYLQRTCERWFPERDKQMATTCMAYLSLRYFRGGPHYLKIDLERQLRVFPLYFYAALNWRFHTQTALDKFPDLASIEFEFLGSSSLIEASCDVMFRVGQWPRDGDYLGVYPGGMNGLHIAAYFGIVDLVRALGTRGNAMVNAADGWGYTALEWAAKNGHEGTVEAILQFGAIDVNARDIEGRTPISLAAGHNHTAAITKILLDHVANPNLKDFGQATPIWHAARGGNTDTVVLLTGCGVDLNVASISRQRNLHTPLSLAATNGQVEMVSLLLAQKNIQPRAKIKPSNVRSYTPCTALGLAVHGGHSKVVEVLLSNLDIAAAARTGEDGEMLLHSAIEQGHEETARLLLRNGLDVNAQCENGDTPLHLAVGRLLGAHHGITRLLLSQANLLPNVVNKYGHTPASLAISRGRTETLRLLLAEGVDTRATTKGGHTLLGVAAELGYLPMVELLLATDGVEADSREGAGRTPLTLALNPSQYYIRWHSKTECDRNHCSVVQCLLNSGHVDINSRDDSGQTPLMHATQGDLPGHLNSFRMILDYEGVDIDATDKQEQTALFRTVVTQKQDEAVLLLEKGADPNLVPFYQGETLFSHAAGHGMAELVQTLVSKHGADAQEPNSDGHTALCKAAEGNKVQVFDVLLGVGGVNIDARCSHGQTPLQHAAEAGGEEVALLLLAKGNTDPDVQDVSGRTPLHYAAEKGLEALVSSLLDAGVANADCTDVQGRTPLSLAAQEGKLQIMEKLLSLKGVMPDARDTTGRTPLSLAVQSKPSDASAIVKRLLCTEGVDPNSEDERGWTPLSWAVQNAEASDQVETLLTEGAGRIDINHEDRKGRTPLILALGRGNEVIVSQLRAAGARENVLDEYPVSLDYDEDGEQHDLDIPRAEADGLAWEKEAETEQDSDLYPNSALSEVDSWYNSFETDSLQRERRRWLGPSWFDDASTDGYSDSNGNNSDWSGTPDLVYNRFVWPSNKPQIELGVQDEVASGNEGEDEEELCPQCKALDLDHVFSRGPPSELRVIANLCKVDSSWKSKACAMCKLLAAVSPPGDHQGCDMCAYSSTATWLSRSRKAARHYLISNWVDTIILGIENKTSHYSAFNMSQSQGGSVKLDTSDILPRGFISRIGSNDRHHVRSLTVHRVQTNQVDFGRVRGWIACCAAHHGKRCNPSTHRPITSFRLIDCKTRDIVDGQPVMNQFVALSYVWGSSAREPATVDHDRVENAERVVEDAILATQALGCRYLWVDRHCITNEDEEIRRRQLQEMNSVYANAQVTFVAAAGKDSTFGLPGVSRTRQQPYARIQGHALVAVPPDPAKIVKDSIWWTRGWTFQEGVLSRRRLIFTEHEVSYECRGMVTRESIELPERIHRIAATRYPIHEDMRIFSFSHRGYGRYDKTFSIWYHISEYTERHLTHDYDILNAMLGIMQVAAERNPPVYHLCGVPIVLDCPNEPDGPTLLEAFVSGLCWLVPSGTRREGFPSWSWTGWKGKAYEPKVSAVSFKSGFAVEVSMVARDDPSEVLSWAEFEAMEPKEKAALPQDYLLEITGTAVKVTIRWTKGYSPYAILYNGHDALKGSIELCKDPSQDAGFQRQLVEERLTAIAIGNDDDDDDPLVLLAVAKVGDYWERIGVIKVESKHVLDVHGEGCRKQAFRIR</sequence>
<dbReference type="PANTHER" id="PTHR24173:SF74">
    <property type="entry name" value="ANKYRIN REPEAT DOMAIN-CONTAINING PROTEIN 16"/>
    <property type="match status" value="1"/>
</dbReference>
<keyword evidence="7" id="KW-1185">Reference proteome</keyword>
<evidence type="ECO:0000313" key="6">
    <source>
        <dbReference type="EMBL" id="KAJ4309251.1"/>
    </source>
</evidence>
<dbReference type="PROSITE" id="PS50297">
    <property type="entry name" value="ANK_REP_REGION"/>
    <property type="match status" value="6"/>
</dbReference>
<comment type="caution">
    <text evidence="6">The sequence shown here is derived from an EMBL/GenBank/DDBJ whole genome shotgun (WGS) entry which is preliminary data.</text>
</comment>
<dbReference type="PANTHER" id="PTHR24173">
    <property type="entry name" value="ANKYRIN REPEAT CONTAINING"/>
    <property type="match status" value="1"/>
</dbReference>
<feature type="repeat" description="ANK" evidence="3">
    <location>
        <begin position="629"/>
        <end position="662"/>
    </location>
</feature>
<feature type="domain" description="Nephrocystin 3-like N-terminal" evidence="5">
    <location>
        <begin position="42"/>
        <end position="221"/>
    </location>
</feature>
<evidence type="ECO:0000259" key="4">
    <source>
        <dbReference type="Pfam" id="PF06985"/>
    </source>
</evidence>
<name>A0A9W8TD84_9HYPO</name>
<keyword evidence="2 3" id="KW-0040">ANK repeat</keyword>
<feature type="domain" description="Heterokaryon incompatibility" evidence="4">
    <location>
        <begin position="1641"/>
        <end position="1774"/>
    </location>
</feature>
<feature type="repeat" description="ANK" evidence="3">
    <location>
        <begin position="1277"/>
        <end position="1309"/>
    </location>
</feature>
<evidence type="ECO:0000256" key="3">
    <source>
        <dbReference type="PROSITE-ProRule" id="PRU00023"/>
    </source>
</evidence>
<organism evidence="6 7">
    <name type="scientific">Fusarium piperis</name>
    <dbReference type="NCBI Taxonomy" id="1435070"/>
    <lineage>
        <taxon>Eukaryota</taxon>
        <taxon>Fungi</taxon>
        <taxon>Dikarya</taxon>
        <taxon>Ascomycota</taxon>
        <taxon>Pezizomycotina</taxon>
        <taxon>Sordariomycetes</taxon>
        <taxon>Hypocreomycetidae</taxon>
        <taxon>Hypocreales</taxon>
        <taxon>Nectriaceae</taxon>
        <taxon>Fusarium</taxon>
        <taxon>Fusarium solani species complex</taxon>
    </lineage>
</organism>
<dbReference type="InterPro" id="IPR010730">
    <property type="entry name" value="HET"/>
</dbReference>
<dbReference type="InterPro" id="IPR056884">
    <property type="entry name" value="NPHP3-like_N"/>
</dbReference>
<dbReference type="Gene3D" id="1.25.40.20">
    <property type="entry name" value="Ankyrin repeat-containing domain"/>
    <property type="match status" value="5"/>
</dbReference>
<gene>
    <name evidence="6" type="ORF">N0V84_011613</name>
</gene>
<evidence type="ECO:0000313" key="7">
    <source>
        <dbReference type="Proteomes" id="UP001140502"/>
    </source>
</evidence>
<dbReference type="Pfam" id="PF12796">
    <property type="entry name" value="Ank_2"/>
    <property type="match status" value="6"/>
</dbReference>
<dbReference type="SMART" id="SM00248">
    <property type="entry name" value="ANK"/>
    <property type="match status" value="21"/>
</dbReference>
<dbReference type="Pfam" id="PF24883">
    <property type="entry name" value="NPHP3_N"/>
    <property type="match status" value="1"/>
</dbReference>